<dbReference type="InterPro" id="IPR001130">
    <property type="entry name" value="TatD-like"/>
</dbReference>
<dbReference type="Pfam" id="PF01026">
    <property type="entry name" value="TatD_DNase"/>
    <property type="match status" value="1"/>
</dbReference>
<dbReference type="EMBL" id="BMFS01000002">
    <property type="protein sequence ID" value="GGG93342.1"/>
    <property type="molecule type" value="Genomic_DNA"/>
</dbReference>
<dbReference type="InterPro" id="IPR032466">
    <property type="entry name" value="Metal_Hydrolase"/>
</dbReference>
<dbReference type="Gene3D" id="3.20.20.140">
    <property type="entry name" value="Metal-dependent hydrolases"/>
    <property type="match status" value="1"/>
</dbReference>
<dbReference type="PIRSF" id="PIRSF005902">
    <property type="entry name" value="DNase_TatD"/>
    <property type="match status" value="1"/>
</dbReference>
<dbReference type="InterPro" id="IPR015991">
    <property type="entry name" value="TatD/YcfH-like"/>
</dbReference>
<organism evidence="2 3">
    <name type="scientific">Glycocaulis albus</name>
    <dbReference type="NCBI Taxonomy" id="1382801"/>
    <lineage>
        <taxon>Bacteria</taxon>
        <taxon>Pseudomonadati</taxon>
        <taxon>Pseudomonadota</taxon>
        <taxon>Alphaproteobacteria</taxon>
        <taxon>Maricaulales</taxon>
        <taxon>Maricaulaceae</taxon>
        <taxon>Glycocaulis</taxon>
    </lineage>
</organism>
<dbReference type="PANTHER" id="PTHR46124:SF2">
    <property type="entry name" value="D-AMINOACYL-TRNA DEACYLASE"/>
    <property type="match status" value="1"/>
</dbReference>
<dbReference type="PANTHER" id="PTHR46124">
    <property type="entry name" value="D-AMINOACYL-TRNA DEACYLASE"/>
    <property type="match status" value="1"/>
</dbReference>
<protein>
    <submittedName>
        <fullName evidence="2">LuxR family transcriptional regulator</fullName>
    </submittedName>
</protein>
<accession>A0ABQ1XGT4</accession>
<reference evidence="3" key="1">
    <citation type="journal article" date="2019" name="Int. J. Syst. Evol. Microbiol.">
        <title>The Global Catalogue of Microorganisms (GCM) 10K type strain sequencing project: providing services to taxonomists for standard genome sequencing and annotation.</title>
        <authorList>
            <consortium name="The Broad Institute Genomics Platform"/>
            <consortium name="The Broad Institute Genome Sequencing Center for Infectious Disease"/>
            <person name="Wu L."/>
            <person name="Ma J."/>
        </authorList>
    </citation>
    <scope>NUCLEOTIDE SEQUENCE [LARGE SCALE GENOMIC DNA]</scope>
    <source>
        <strain evidence="3">CGMCC 1.12766</strain>
    </source>
</reference>
<dbReference type="SUPFAM" id="SSF51556">
    <property type="entry name" value="Metallo-dependent hydrolases"/>
    <property type="match status" value="1"/>
</dbReference>
<name>A0ABQ1XGT4_9PROT</name>
<dbReference type="CDD" id="cd01310">
    <property type="entry name" value="TatD_DNAse"/>
    <property type="match status" value="1"/>
</dbReference>
<evidence type="ECO:0000313" key="3">
    <source>
        <dbReference type="Proteomes" id="UP000648722"/>
    </source>
</evidence>
<comment type="caution">
    <text evidence="2">The sequence shown here is derived from an EMBL/GenBank/DDBJ whole genome shotgun (WGS) entry which is preliminary data.</text>
</comment>
<keyword evidence="1" id="KW-0479">Metal-binding</keyword>
<dbReference type="RefSeq" id="WP_188451072.1">
    <property type="nucleotide sequence ID" value="NZ_BMFS01000002.1"/>
</dbReference>
<gene>
    <name evidence="2" type="ORF">GCM10007420_06020</name>
</gene>
<keyword evidence="3" id="KW-1185">Reference proteome</keyword>
<proteinExistence type="predicted"/>
<sequence>MLIDSHANLHGETYADDLDAVLDRARAAGVSPIIAICCRLGEFDQVKAIAQAHEDVWFTLGAHPHHAKDRPDITADELIAMADDHPKLVAIGETGLDLHYNYSPLDQQMTSLRAHIEAARRTGLPLILHCREADAQMADLLEEEMGKGPFKALLHCYTGGEELARRASALGLWFSASGIITFKKADDVRAIFRDIVPADRVIIETDCPYLAPVPHRGQRNEPGFLPHIAEKLGELRGWSAEETAQRTTANCLALFDRIKVPV</sequence>
<dbReference type="NCBIfam" id="TIGR00010">
    <property type="entry name" value="YchF/TatD family DNA exonuclease"/>
    <property type="match status" value="1"/>
</dbReference>
<evidence type="ECO:0000256" key="1">
    <source>
        <dbReference type="ARBA" id="ARBA00022723"/>
    </source>
</evidence>
<dbReference type="Proteomes" id="UP000648722">
    <property type="component" value="Unassembled WGS sequence"/>
</dbReference>
<evidence type="ECO:0000313" key="2">
    <source>
        <dbReference type="EMBL" id="GGG93342.1"/>
    </source>
</evidence>